<dbReference type="PROSITE" id="PS50016">
    <property type="entry name" value="ZF_PHD_2"/>
    <property type="match status" value="1"/>
</dbReference>
<dbReference type="GO" id="GO:0005634">
    <property type="term" value="C:nucleus"/>
    <property type="evidence" value="ECO:0007669"/>
    <property type="project" value="UniProtKB-SubCell"/>
</dbReference>
<name>A0AAQ3RMP0_VIGMU</name>
<dbReference type="PROSITE" id="PS01359">
    <property type="entry name" value="ZF_PHD_1"/>
    <property type="match status" value="1"/>
</dbReference>
<evidence type="ECO:0000256" key="1">
    <source>
        <dbReference type="ARBA" id="ARBA00004123"/>
    </source>
</evidence>
<dbReference type="InterPro" id="IPR016181">
    <property type="entry name" value="Acyl_CoA_acyltransferase"/>
</dbReference>
<dbReference type="Pfam" id="PF16135">
    <property type="entry name" value="TDBD"/>
    <property type="match status" value="1"/>
</dbReference>
<evidence type="ECO:0000313" key="9">
    <source>
        <dbReference type="EMBL" id="WVY97360.1"/>
    </source>
</evidence>
<organism evidence="9 10">
    <name type="scientific">Vigna mungo</name>
    <name type="common">Black gram</name>
    <name type="synonym">Phaseolus mungo</name>
    <dbReference type="NCBI Taxonomy" id="3915"/>
    <lineage>
        <taxon>Eukaryota</taxon>
        <taxon>Viridiplantae</taxon>
        <taxon>Streptophyta</taxon>
        <taxon>Embryophyta</taxon>
        <taxon>Tracheophyta</taxon>
        <taxon>Spermatophyta</taxon>
        <taxon>Magnoliopsida</taxon>
        <taxon>eudicotyledons</taxon>
        <taxon>Gunneridae</taxon>
        <taxon>Pentapetalae</taxon>
        <taxon>rosids</taxon>
        <taxon>fabids</taxon>
        <taxon>Fabales</taxon>
        <taxon>Fabaceae</taxon>
        <taxon>Papilionoideae</taxon>
        <taxon>50 kb inversion clade</taxon>
        <taxon>NPAAA clade</taxon>
        <taxon>indigoferoid/millettioid clade</taxon>
        <taxon>Phaseoleae</taxon>
        <taxon>Vigna</taxon>
    </lineage>
</organism>
<feature type="region of interest" description="Disordered" evidence="7">
    <location>
        <begin position="50"/>
        <end position="78"/>
    </location>
</feature>
<dbReference type="GO" id="GO:0003682">
    <property type="term" value="F:chromatin binding"/>
    <property type="evidence" value="ECO:0007669"/>
    <property type="project" value="TreeGrafter"/>
</dbReference>
<dbReference type="Pfam" id="PF23209">
    <property type="entry name" value="IDM1_C"/>
    <property type="match status" value="1"/>
</dbReference>
<keyword evidence="2" id="KW-0479">Metal-binding</keyword>
<dbReference type="InterPro" id="IPR056511">
    <property type="entry name" value="IDM1_C"/>
</dbReference>
<dbReference type="SUPFAM" id="SSF55729">
    <property type="entry name" value="Acyl-CoA N-acyltransferases (Nat)"/>
    <property type="match status" value="1"/>
</dbReference>
<dbReference type="InterPro" id="IPR013083">
    <property type="entry name" value="Znf_RING/FYVE/PHD"/>
</dbReference>
<dbReference type="GO" id="GO:0008270">
    <property type="term" value="F:zinc ion binding"/>
    <property type="evidence" value="ECO:0007669"/>
    <property type="project" value="UniProtKB-KW"/>
</dbReference>
<keyword evidence="4" id="KW-0862">Zinc</keyword>
<evidence type="ECO:0000256" key="6">
    <source>
        <dbReference type="PROSITE-ProRule" id="PRU00146"/>
    </source>
</evidence>
<sequence length="785" mass="88192">MDSAPNLSSHSQNHTSTPHFRVKGFLVYTRRKRSLHSANDAVKRLKTEEIKTEESHDEDSVFKLPKMESREDPNSAEELTKTELNTPQKKIVVVSKKPVTVKELFETGLLEGVPVVYVGCKKDSTSELKGVITDGGILCSCRLCNGCRVIPPSQFEIHACNIYKRAAQYICLENGKSLLELLRACRAAPLHTLETTIQNFVSSPPEEKYFTCKSCRGCFPASNVERVGLLCLSCVESRKSESSSIHAVGKRVRRDHQRKLFWNRKVELTLFGIMGCGVCPLGQYYSPGHVLVVVLNYVFLLKLRDTGRQEQSWYQRIHKLIFEEDGLPNGAEVAYYARGQKLLEGIKTRYGIVCRCCNTEAYFLVLSAPHSLKSMQAGLLAGNREFCSCHVPGRGYVLNFIFCGMNIHSYAYIYTSNGVSLHELAIFLSKDHKCTTKQNDYACVVCWDGGNLLLCDGCPRAFHKECASVSSIPRGEWYCQICQHTFLRERPVLYNADAVAAGRVEGVDPIEEIAKRCIRIVKDIGAEIGGCVLCRSSDFSRSGFGPRTIIICDQCEKEYHVGCLRDRKMAFLKELPEGDWLCCNDCTRIHTTLENLLVTGAERLPESLLDVIKKKHVERCLEPLNEIDVRWKLLNGKVASPETRPLLLEAVAMFNECFDPIVDPAAGRDLIPAMVYGRNLQTQDFGGMYCALLIVNSSVVSAGMLRIFGEDIAELPIVATRYKNRGKGYFQTLFSCIERLLAFLKVKNLVLPAAEEAESIWTEKFGFSKMKPDEVCFLNYIQARS</sequence>
<dbReference type="GO" id="GO:0045944">
    <property type="term" value="P:positive regulation of transcription by RNA polymerase II"/>
    <property type="evidence" value="ECO:0007669"/>
    <property type="project" value="TreeGrafter"/>
</dbReference>
<evidence type="ECO:0000313" key="10">
    <source>
        <dbReference type="Proteomes" id="UP001374535"/>
    </source>
</evidence>
<dbReference type="GO" id="GO:0042393">
    <property type="term" value="F:histone binding"/>
    <property type="evidence" value="ECO:0007669"/>
    <property type="project" value="TreeGrafter"/>
</dbReference>
<proteinExistence type="predicted"/>
<dbReference type="InterPro" id="IPR059153">
    <property type="entry name" value="NSD_PHD-1st"/>
</dbReference>
<keyword evidence="3 6" id="KW-0863">Zinc-finger</keyword>
<dbReference type="InterPro" id="IPR019787">
    <property type="entry name" value="Znf_PHD-finger"/>
</dbReference>
<dbReference type="Pfam" id="PF23011">
    <property type="entry name" value="PHD-1st_NSD"/>
    <property type="match status" value="1"/>
</dbReference>
<dbReference type="SMART" id="SM00249">
    <property type="entry name" value="PHD"/>
    <property type="match status" value="2"/>
</dbReference>
<evidence type="ECO:0000256" key="3">
    <source>
        <dbReference type="ARBA" id="ARBA00022771"/>
    </source>
</evidence>
<evidence type="ECO:0000256" key="4">
    <source>
        <dbReference type="ARBA" id="ARBA00022833"/>
    </source>
</evidence>
<reference evidence="9 10" key="1">
    <citation type="journal article" date="2023" name="Life. Sci Alliance">
        <title>Evolutionary insights into 3D genome organization and epigenetic landscape of Vigna mungo.</title>
        <authorList>
            <person name="Junaid A."/>
            <person name="Singh B."/>
            <person name="Bhatia S."/>
        </authorList>
    </citation>
    <scope>NUCLEOTIDE SEQUENCE [LARGE SCALE GENOMIC DNA]</scope>
    <source>
        <strain evidence="9">Urdbean</strain>
    </source>
</reference>
<dbReference type="FunFam" id="3.30.40.10:FF:000494">
    <property type="entry name" value="Acyl-CoA N-acyltransferase with RING/FYVE/PHD-type zinc finger domain"/>
    <property type="match status" value="1"/>
</dbReference>
<dbReference type="InterPro" id="IPR001965">
    <property type="entry name" value="Znf_PHD"/>
</dbReference>
<dbReference type="PANTHER" id="PTHR47025:SF23">
    <property type="entry name" value="HISTONE ACETYLTRANSFERASE CHROMATIN REGULATOR PHD FAMILY-RELATED"/>
    <property type="match status" value="1"/>
</dbReference>
<keyword evidence="5" id="KW-0539">Nucleus</keyword>
<evidence type="ECO:0000256" key="2">
    <source>
        <dbReference type="ARBA" id="ARBA00022723"/>
    </source>
</evidence>
<gene>
    <name evidence="9" type="ORF">V8G54_029511</name>
</gene>
<comment type="subcellular location">
    <subcellularLocation>
        <location evidence="1">Nucleus</location>
    </subcellularLocation>
</comment>
<dbReference type="Proteomes" id="UP001374535">
    <property type="component" value="Chromosome 9"/>
</dbReference>
<evidence type="ECO:0000256" key="7">
    <source>
        <dbReference type="SAM" id="MobiDB-lite"/>
    </source>
</evidence>
<dbReference type="GO" id="GO:0000977">
    <property type="term" value="F:RNA polymerase II transcription regulatory region sequence-specific DNA binding"/>
    <property type="evidence" value="ECO:0007669"/>
    <property type="project" value="TreeGrafter"/>
</dbReference>
<feature type="domain" description="PHD-type" evidence="8">
    <location>
        <begin position="440"/>
        <end position="485"/>
    </location>
</feature>
<evidence type="ECO:0000259" key="8">
    <source>
        <dbReference type="PROSITE" id="PS50016"/>
    </source>
</evidence>
<dbReference type="InterPro" id="IPR011011">
    <property type="entry name" value="Znf_FYVE_PHD"/>
</dbReference>
<dbReference type="Gene3D" id="3.30.40.10">
    <property type="entry name" value="Zinc/RING finger domain, C3HC4 (zinc finger)"/>
    <property type="match status" value="2"/>
</dbReference>
<dbReference type="AlphaFoldDB" id="A0AAQ3RMP0"/>
<dbReference type="InterPro" id="IPR019786">
    <property type="entry name" value="Zinc_finger_PHD-type_CS"/>
</dbReference>
<accession>A0AAQ3RMP0</accession>
<protein>
    <recommendedName>
        <fullName evidence="8">PHD-type domain-containing protein</fullName>
    </recommendedName>
</protein>
<dbReference type="InterPro" id="IPR032308">
    <property type="entry name" value="TDBD"/>
</dbReference>
<dbReference type="SUPFAM" id="SSF57903">
    <property type="entry name" value="FYVE/PHD zinc finger"/>
    <property type="match status" value="2"/>
</dbReference>
<evidence type="ECO:0000256" key="5">
    <source>
        <dbReference type="ARBA" id="ARBA00023242"/>
    </source>
</evidence>
<dbReference type="PANTHER" id="PTHR47025">
    <property type="entry name" value="AUTOIMMUNE REGULATOR"/>
    <property type="match status" value="1"/>
</dbReference>
<dbReference type="FunFam" id="3.30.40.10:FF:000506">
    <property type="entry name" value="Acyl-CoA N-acyltransferase with RING/FYVE/PHD-type zinc finger domain"/>
    <property type="match status" value="1"/>
</dbReference>
<keyword evidence="10" id="KW-1185">Reference proteome</keyword>
<dbReference type="EMBL" id="CP144692">
    <property type="protein sequence ID" value="WVY97360.1"/>
    <property type="molecule type" value="Genomic_DNA"/>
</dbReference>